<proteinExistence type="predicted"/>
<evidence type="ECO:0000313" key="2">
    <source>
        <dbReference type="EMBL" id="JAH55420.1"/>
    </source>
</evidence>
<dbReference type="EMBL" id="GBXM01053157">
    <property type="protein sequence ID" value="JAH55420.1"/>
    <property type="molecule type" value="Transcribed_RNA"/>
</dbReference>
<sequence length="59" mass="6886">MRKKESVMFSSAFGLSSANVIIFSIIYDIYLDYDIYYLKKMVPTIIYRSFTVGYLCGHL</sequence>
<feature type="transmembrane region" description="Helical" evidence="1">
    <location>
        <begin position="12"/>
        <end position="31"/>
    </location>
</feature>
<reference evidence="2" key="1">
    <citation type="submission" date="2014-11" db="EMBL/GenBank/DDBJ databases">
        <authorList>
            <person name="Amaro Gonzalez C."/>
        </authorList>
    </citation>
    <scope>NUCLEOTIDE SEQUENCE</scope>
</reference>
<reference evidence="2" key="2">
    <citation type="journal article" date="2015" name="Fish Shellfish Immunol.">
        <title>Early steps in the European eel (Anguilla anguilla)-Vibrio vulnificus interaction in the gills: Role of the RtxA13 toxin.</title>
        <authorList>
            <person name="Callol A."/>
            <person name="Pajuelo D."/>
            <person name="Ebbesson L."/>
            <person name="Teles M."/>
            <person name="MacKenzie S."/>
            <person name="Amaro C."/>
        </authorList>
    </citation>
    <scope>NUCLEOTIDE SEQUENCE</scope>
</reference>
<protein>
    <submittedName>
        <fullName evidence="2">Uncharacterized protein</fullName>
    </submittedName>
</protein>
<organism evidence="2">
    <name type="scientific">Anguilla anguilla</name>
    <name type="common">European freshwater eel</name>
    <name type="synonym">Muraena anguilla</name>
    <dbReference type="NCBI Taxonomy" id="7936"/>
    <lineage>
        <taxon>Eukaryota</taxon>
        <taxon>Metazoa</taxon>
        <taxon>Chordata</taxon>
        <taxon>Craniata</taxon>
        <taxon>Vertebrata</taxon>
        <taxon>Euteleostomi</taxon>
        <taxon>Actinopterygii</taxon>
        <taxon>Neopterygii</taxon>
        <taxon>Teleostei</taxon>
        <taxon>Anguilliformes</taxon>
        <taxon>Anguillidae</taxon>
        <taxon>Anguilla</taxon>
    </lineage>
</organism>
<accession>A0A0E9TRA4</accession>
<dbReference type="AlphaFoldDB" id="A0A0E9TRA4"/>
<evidence type="ECO:0000256" key="1">
    <source>
        <dbReference type="SAM" id="Phobius"/>
    </source>
</evidence>
<keyword evidence="1" id="KW-0472">Membrane</keyword>
<keyword evidence="1" id="KW-0812">Transmembrane</keyword>
<keyword evidence="1" id="KW-1133">Transmembrane helix</keyword>
<name>A0A0E9TRA4_ANGAN</name>